<reference evidence="5 6" key="1">
    <citation type="journal article" date="2001" name="Nature">
        <title>The highly reduced genome of an enslaved algal nucleus.</title>
        <authorList>
            <person name="Douglas S."/>
            <person name="Zauner S."/>
            <person name="Fraunholz M."/>
            <person name="Beaton M."/>
            <person name="Penny S."/>
            <person name="Deng L."/>
            <person name="Wu X."/>
            <person name="Reith M."/>
            <person name="Cavalier-Smith T."/>
            <person name="Maier U."/>
        </authorList>
    </citation>
    <scope>NUCLEOTIDE SEQUENCE [LARGE SCALE GENOMIC DNA]</scope>
</reference>
<keyword evidence="1 5" id="KW-0240">DNA-directed RNA polymerase</keyword>
<dbReference type="GO" id="GO:0006366">
    <property type="term" value="P:transcription by RNA polymerase II"/>
    <property type="evidence" value="ECO:0007669"/>
    <property type="project" value="TreeGrafter"/>
</dbReference>
<dbReference type="InterPro" id="IPR011263">
    <property type="entry name" value="DNA-dir_RNA_pol_RpoA/D/Rpb3"/>
</dbReference>
<protein>
    <submittedName>
        <fullName evidence="5">DNA-directed RNA polymerase II</fullName>
    </submittedName>
</protein>
<dbReference type="PIR" id="B90111">
    <property type="entry name" value="B90111"/>
</dbReference>
<evidence type="ECO:0000313" key="6">
    <source>
        <dbReference type="Proteomes" id="UP000242167"/>
    </source>
</evidence>
<dbReference type="GO" id="GO:0003899">
    <property type="term" value="F:DNA-directed RNA polymerase activity"/>
    <property type="evidence" value="ECO:0007669"/>
    <property type="project" value="InterPro"/>
</dbReference>
<evidence type="ECO:0000256" key="1">
    <source>
        <dbReference type="ARBA" id="ARBA00022478"/>
    </source>
</evidence>
<accession>Q9AW23</accession>
<dbReference type="SMART" id="SM00662">
    <property type="entry name" value="RPOLD"/>
    <property type="match status" value="1"/>
</dbReference>
<evidence type="ECO:0000256" key="3">
    <source>
        <dbReference type="ARBA" id="ARBA00025804"/>
    </source>
</evidence>
<dbReference type="GO" id="GO:0046983">
    <property type="term" value="F:protein dimerization activity"/>
    <property type="evidence" value="ECO:0007669"/>
    <property type="project" value="InterPro"/>
</dbReference>
<dbReference type="InterPro" id="IPR011262">
    <property type="entry name" value="DNA-dir_RNA_pol_insert"/>
</dbReference>
<evidence type="ECO:0000259" key="4">
    <source>
        <dbReference type="SMART" id="SM00662"/>
    </source>
</evidence>
<dbReference type="Gene3D" id="3.30.1360.10">
    <property type="entry name" value="RNA polymerase, RBP11-like subunit"/>
    <property type="match status" value="1"/>
</dbReference>
<dbReference type="InterPro" id="IPR001514">
    <property type="entry name" value="DNA-dir_RNA_pol_30-40kDasu_CS"/>
</dbReference>
<dbReference type="InterPro" id="IPR036643">
    <property type="entry name" value="RNApol_insert_sf"/>
</dbReference>
<evidence type="ECO:0000313" key="5">
    <source>
        <dbReference type="EMBL" id="CAC27048.1"/>
    </source>
</evidence>
<dbReference type="HAMAP" id="MF_00320">
    <property type="entry name" value="RNApol_arch_Rpo3"/>
    <property type="match status" value="1"/>
</dbReference>
<dbReference type="Pfam" id="PF01193">
    <property type="entry name" value="RNA_pol_L"/>
    <property type="match status" value="1"/>
</dbReference>
<gene>
    <name evidence="5" type="primary">rpb3</name>
</gene>
<evidence type="ECO:0000256" key="2">
    <source>
        <dbReference type="ARBA" id="ARBA00023163"/>
    </source>
</evidence>
<sequence length="299" mass="34829">MKVEKISDFEIKINFNNFPIVYANSIRRIMMNEIPTLAIDKVYIEKNTSSFKDEFIAHRLGLIPIFSENADLIKYSRECDCENECEKCSILFTLDVHANETEKTITSSMVKCSTACYPLKTFFIINNSGNSRNYDDYAIIIAKLNPGQNIKLKAYVKKGIGKEHSKWNPISSIKFRFYPIYQVNIFEMKKNLRPDILNKLENFIKDGIKNSDLCYNEKNSDYKCINLDNERKIELLSIFEKNYLNLEEYIYISENDANVEFFIETTGVINPLNLINKSLIYLKQKLNILGLYIEGISKK</sequence>
<comment type="similarity">
    <text evidence="3">Belongs to the archaeal Rpo3/eukaryotic RPB3 RNA polymerase subunit family.</text>
</comment>
<organism evidence="5 6">
    <name type="scientific">Guillardia theta</name>
    <name type="common">Cryptophyte</name>
    <name type="synonym">Cryptomonas phi</name>
    <dbReference type="NCBI Taxonomy" id="55529"/>
    <lineage>
        <taxon>Eukaryota</taxon>
        <taxon>Cryptophyceae</taxon>
        <taxon>Pyrenomonadales</taxon>
        <taxon>Geminigeraceae</taxon>
        <taxon>Guillardia</taxon>
    </lineage>
</organism>
<dbReference type="PANTHER" id="PTHR11800">
    <property type="entry name" value="DNA-DIRECTED RNA POLYMERASE"/>
    <property type="match status" value="1"/>
</dbReference>
<dbReference type="EMBL" id="AJ010592">
    <property type="protein sequence ID" value="CAC27048.1"/>
    <property type="molecule type" value="Genomic_DNA"/>
</dbReference>
<dbReference type="InterPro" id="IPR050518">
    <property type="entry name" value="Rpo3/RPB3_RNA_Pol_subunit"/>
</dbReference>
<dbReference type="AlphaFoldDB" id="Q9AW23"/>
<dbReference type="GeneID" id="857489"/>
<keyword evidence="2" id="KW-0804">Transcription</keyword>
<proteinExistence type="inferred from homology"/>
<dbReference type="InterPro" id="IPR036603">
    <property type="entry name" value="RBP11-like"/>
</dbReference>
<dbReference type="SUPFAM" id="SSF55257">
    <property type="entry name" value="RBP11-like subunits of RNA polymerase"/>
    <property type="match status" value="1"/>
</dbReference>
<feature type="domain" description="DNA-directed RNA polymerase RpoA/D/Rpb3-type" evidence="4">
    <location>
        <begin position="10"/>
        <end position="292"/>
    </location>
</feature>
<dbReference type="Proteomes" id="UP000242167">
    <property type="component" value="Nucleomorph 2"/>
</dbReference>
<dbReference type="GO" id="GO:0003677">
    <property type="term" value="F:DNA binding"/>
    <property type="evidence" value="ECO:0007669"/>
    <property type="project" value="InterPro"/>
</dbReference>
<dbReference type="PANTHER" id="PTHR11800:SF2">
    <property type="entry name" value="DNA-DIRECTED RNA POLYMERASE II SUBUNIT RPB3"/>
    <property type="match status" value="1"/>
</dbReference>
<dbReference type="Pfam" id="PF01000">
    <property type="entry name" value="RNA_pol_A_bac"/>
    <property type="match status" value="1"/>
</dbReference>
<dbReference type="SUPFAM" id="SSF56553">
    <property type="entry name" value="Insert subdomain of RNA polymerase alpha subunit"/>
    <property type="match status" value="1"/>
</dbReference>
<dbReference type="Gene3D" id="2.170.120.12">
    <property type="entry name" value="DNA-directed RNA polymerase, insert domain"/>
    <property type="match status" value="1"/>
</dbReference>
<dbReference type="GO" id="GO:0005665">
    <property type="term" value="C:RNA polymerase II, core complex"/>
    <property type="evidence" value="ECO:0007669"/>
    <property type="project" value="TreeGrafter"/>
</dbReference>
<dbReference type="RefSeq" id="XP_001713264.1">
    <property type="nucleotide sequence ID" value="XM_001713212.1"/>
</dbReference>
<dbReference type="InterPro" id="IPR022842">
    <property type="entry name" value="RNAP_Rpo3/Rpb3/RPAC1"/>
</dbReference>
<dbReference type="PROSITE" id="PS00446">
    <property type="entry name" value="RNA_POL_D_30KD"/>
    <property type="match status" value="1"/>
</dbReference>
<name>Q9AW23_GUITH</name>